<feature type="non-terminal residue" evidence="5">
    <location>
        <position position="1"/>
    </location>
</feature>
<gene>
    <name evidence="5" type="ORF">MICPUN_69191</name>
</gene>
<dbReference type="GO" id="GO:0006364">
    <property type="term" value="P:rRNA processing"/>
    <property type="evidence" value="ECO:0007669"/>
    <property type="project" value="UniProtKB-ARBA"/>
</dbReference>
<feature type="non-terminal residue" evidence="5">
    <location>
        <position position="257"/>
    </location>
</feature>
<dbReference type="InterPro" id="IPR002942">
    <property type="entry name" value="S4_RNA-bd"/>
</dbReference>
<comment type="similarity">
    <text evidence="1">Belongs to the pseudouridine synthase RsuA family.</text>
</comment>
<dbReference type="InterPro" id="IPR020094">
    <property type="entry name" value="TruA/RsuA/RluB/E/F_N"/>
</dbReference>
<dbReference type="Proteomes" id="UP000002009">
    <property type="component" value="Chromosome 8"/>
</dbReference>
<dbReference type="Gene3D" id="3.30.70.1560">
    <property type="entry name" value="Alpha-L RNA-binding motif"/>
    <property type="match status" value="1"/>
</dbReference>
<dbReference type="Pfam" id="PF00849">
    <property type="entry name" value="PseudoU_synth_2"/>
    <property type="match status" value="1"/>
</dbReference>
<reference evidence="5 6" key="1">
    <citation type="journal article" date="2009" name="Science">
        <title>Green evolution and dynamic adaptations revealed by genomes of the marine picoeukaryotes Micromonas.</title>
        <authorList>
            <person name="Worden A.Z."/>
            <person name="Lee J.H."/>
            <person name="Mock T."/>
            <person name="Rouze P."/>
            <person name="Simmons M.P."/>
            <person name="Aerts A.L."/>
            <person name="Allen A.E."/>
            <person name="Cuvelier M.L."/>
            <person name="Derelle E."/>
            <person name="Everett M.V."/>
            <person name="Foulon E."/>
            <person name="Grimwood J."/>
            <person name="Gundlach H."/>
            <person name="Henrissat B."/>
            <person name="Napoli C."/>
            <person name="McDonald S.M."/>
            <person name="Parker M.S."/>
            <person name="Rombauts S."/>
            <person name="Salamov A."/>
            <person name="Von Dassow P."/>
            <person name="Badger J.H."/>
            <person name="Coutinho P.M."/>
            <person name="Demir E."/>
            <person name="Dubchak I."/>
            <person name="Gentemann C."/>
            <person name="Eikrem W."/>
            <person name="Gready J.E."/>
            <person name="John U."/>
            <person name="Lanier W."/>
            <person name="Lindquist E.A."/>
            <person name="Lucas S."/>
            <person name="Mayer K.F."/>
            <person name="Moreau H."/>
            <person name="Not F."/>
            <person name="Otillar R."/>
            <person name="Panaud O."/>
            <person name="Pangilinan J."/>
            <person name="Paulsen I."/>
            <person name="Piegu B."/>
            <person name="Poliakov A."/>
            <person name="Robbens S."/>
            <person name="Schmutz J."/>
            <person name="Toulza E."/>
            <person name="Wyss T."/>
            <person name="Zelensky A."/>
            <person name="Zhou K."/>
            <person name="Armbrust E.V."/>
            <person name="Bhattacharya D."/>
            <person name="Goodenough U.W."/>
            <person name="Van de Peer Y."/>
            <person name="Grigoriev I.V."/>
        </authorList>
    </citation>
    <scope>NUCLEOTIDE SEQUENCE [LARGE SCALE GENOMIC DNA]</scope>
    <source>
        <strain evidence="6">RCC299 / NOUM17</strain>
    </source>
</reference>
<protein>
    <recommendedName>
        <fullName evidence="4">RNA-binding S4 domain-containing protein</fullName>
    </recommendedName>
</protein>
<dbReference type="STRING" id="296587.C1FFP6"/>
<accession>C1FFP6</accession>
<dbReference type="GO" id="GO:0003723">
    <property type="term" value="F:RNA binding"/>
    <property type="evidence" value="ECO:0007669"/>
    <property type="project" value="UniProtKB-KW"/>
</dbReference>
<evidence type="ECO:0000259" key="4">
    <source>
        <dbReference type="SMART" id="SM00363"/>
    </source>
</evidence>
<dbReference type="FunFam" id="3.10.290.10:FF:000003">
    <property type="entry name" value="Pseudouridine synthase"/>
    <property type="match status" value="1"/>
</dbReference>
<dbReference type="EMBL" id="CP001575">
    <property type="protein sequence ID" value="ACO69119.1"/>
    <property type="molecule type" value="Genomic_DNA"/>
</dbReference>
<dbReference type="GO" id="GO:0001522">
    <property type="term" value="P:pseudouridine synthesis"/>
    <property type="evidence" value="ECO:0007669"/>
    <property type="project" value="InterPro"/>
</dbReference>
<dbReference type="OMA" id="EWINNGW"/>
<dbReference type="InParanoid" id="C1FFP6"/>
<dbReference type="InterPro" id="IPR006145">
    <property type="entry name" value="PsdUridine_synth_RsuA/RluA"/>
</dbReference>
<dbReference type="InterPro" id="IPR020103">
    <property type="entry name" value="PsdUridine_synth_cat_dom_sf"/>
</dbReference>
<dbReference type="PROSITE" id="PS50889">
    <property type="entry name" value="S4"/>
    <property type="match status" value="1"/>
</dbReference>
<dbReference type="OrthoDB" id="440619at2759"/>
<evidence type="ECO:0000313" key="6">
    <source>
        <dbReference type="Proteomes" id="UP000002009"/>
    </source>
</evidence>
<evidence type="ECO:0000256" key="2">
    <source>
        <dbReference type="ARBA" id="ARBA00023235"/>
    </source>
</evidence>
<keyword evidence="6" id="KW-1185">Reference proteome</keyword>
<dbReference type="SMART" id="SM00363">
    <property type="entry name" value="S4"/>
    <property type="match status" value="1"/>
</dbReference>
<dbReference type="InterPro" id="IPR036986">
    <property type="entry name" value="S4_RNA-bd_sf"/>
</dbReference>
<proteinExistence type="inferred from homology"/>
<dbReference type="FunCoup" id="C1FFP6">
    <property type="interactions" value="234"/>
</dbReference>
<dbReference type="PANTHER" id="PTHR47683:SF2">
    <property type="entry name" value="RNA-BINDING S4 DOMAIN-CONTAINING PROTEIN"/>
    <property type="match status" value="1"/>
</dbReference>
<dbReference type="InterPro" id="IPR050343">
    <property type="entry name" value="RsuA_PseudoU_synthase"/>
</dbReference>
<dbReference type="Pfam" id="PF01479">
    <property type="entry name" value="S4"/>
    <property type="match status" value="1"/>
</dbReference>
<organism evidence="5 6">
    <name type="scientific">Micromonas commoda (strain RCC299 / NOUM17 / CCMP2709)</name>
    <name type="common">Picoplanktonic green alga</name>
    <dbReference type="NCBI Taxonomy" id="296587"/>
    <lineage>
        <taxon>Eukaryota</taxon>
        <taxon>Viridiplantae</taxon>
        <taxon>Chlorophyta</taxon>
        <taxon>Mamiellophyceae</taxon>
        <taxon>Mamiellales</taxon>
        <taxon>Mamiellaceae</taxon>
        <taxon>Micromonas</taxon>
    </lineage>
</organism>
<dbReference type="InterPro" id="IPR042092">
    <property type="entry name" value="PsdUridine_s_RsuA/RluB/E/F_cat"/>
</dbReference>
<dbReference type="AlphaFoldDB" id="C1FFP6"/>
<evidence type="ECO:0000313" key="5">
    <source>
        <dbReference type="EMBL" id="ACO69119.1"/>
    </source>
</evidence>
<evidence type="ECO:0000256" key="1">
    <source>
        <dbReference type="ARBA" id="ARBA00008348"/>
    </source>
</evidence>
<keyword evidence="3" id="KW-0694">RNA-binding</keyword>
<dbReference type="PANTHER" id="PTHR47683">
    <property type="entry name" value="PSEUDOURIDINE SYNTHASE FAMILY PROTEIN-RELATED"/>
    <property type="match status" value="1"/>
</dbReference>
<dbReference type="Gene3D" id="3.10.290.10">
    <property type="entry name" value="RNA-binding S4 domain"/>
    <property type="match status" value="1"/>
</dbReference>
<dbReference type="CDD" id="cd00165">
    <property type="entry name" value="S4"/>
    <property type="match status" value="1"/>
</dbReference>
<dbReference type="SUPFAM" id="SSF55120">
    <property type="entry name" value="Pseudouridine synthase"/>
    <property type="match status" value="1"/>
</dbReference>
<sequence>DEGQRLSKALAALGVASRRASEELIFAGRVQVNGVTVTMPQHAVSTSRDVIAVDGKVVQGGLESLGDGGHLYFLLHKPKGYLCSSKPAGAGARASGQDRLVLDLFEDWREGWRKRHPGQLAPRLFTVGRLDVNTTGMLLVTTDGQWCQRVAHPSSQIPKSYIVTAATRPTKAQIKKMAEGCEVDGVHVTPLRVESMEGARDGGPAHRILVDVVDGRNREVRVLSASAGVDVKKLKRVRVGGLRMPSELPIGKYMSLK</sequence>
<evidence type="ECO:0000256" key="3">
    <source>
        <dbReference type="PROSITE-ProRule" id="PRU00182"/>
    </source>
</evidence>
<dbReference type="GO" id="GO:0009982">
    <property type="term" value="F:pseudouridine synthase activity"/>
    <property type="evidence" value="ECO:0007669"/>
    <property type="project" value="InterPro"/>
</dbReference>
<dbReference type="eggNOG" id="ENOG502QT4T">
    <property type="taxonomic scope" value="Eukaryota"/>
</dbReference>
<keyword evidence="2" id="KW-0413">Isomerase</keyword>
<dbReference type="Gene3D" id="3.30.70.580">
    <property type="entry name" value="Pseudouridine synthase I, catalytic domain, N-terminal subdomain"/>
    <property type="match status" value="1"/>
</dbReference>
<feature type="domain" description="RNA-binding S4" evidence="4">
    <location>
        <begin position="4"/>
        <end position="63"/>
    </location>
</feature>
<dbReference type="GeneID" id="8245784"/>
<dbReference type="SUPFAM" id="SSF55174">
    <property type="entry name" value="Alpha-L RNA-binding motif"/>
    <property type="match status" value="1"/>
</dbReference>
<name>C1FFP6_MICCC</name>
<dbReference type="RefSeq" id="XP_002507861.1">
    <property type="nucleotide sequence ID" value="XM_002507815.1"/>
</dbReference>
<dbReference type="KEGG" id="mis:MICPUN_69191"/>